<sequence length="143" mass="16731">SPSPSPKQLHIPLRNHKSITRPPPHQPTTSNPHHGSPPQKNMTQIRRSGRAEPIVHSVKLQTEICHLTIQRYEDRLVMLDEDEKYINSLMIQLDELDVSSDEYYQFMSQLIIVWKEMEELKAKIKVLKEELSKLMLKELLDEV</sequence>
<feature type="non-terminal residue" evidence="2">
    <location>
        <position position="1"/>
    </location>
</feature>
<feature type="compositionally biased region" description="Polar residues" evidence="1">
    <location>
        <begin position="27"/>
        <end position="46"/>
    </location>
</feature>
<gene>
    <name evidence="2" type="ORF">P167DRAFT_163745</name>
</gene>
<dbReference type="Proteomes" id="UP000277580">
    <property type="component" value="Unassembled WGS sequence"/>
</dbReference>
<dbReference type="AlphaFoldDB" id="A0A3N4KSD0"/>
<dbReference type="InParanoid" id="A0A3N4KSD0"/>
<protein>
    <submittedName>
        <fullName evidence="2">Uncharacterized protein</fullName>
    </submittedName>
</protein>
<keyword evidence="3" id="KW-1185">Reference proteome</keyword>
<name>A0A3N4KSD0_9PEZI</name>
<accession>A0A3N4KSD0</accession>
<proteinExistence type="predicted"/>
<dbReference type="OrthoDB" id="5400456at2759"/>
<reference evidence="2 3" key="1">
    <citation type="journal article" date="2018" name="Nat. Ecol. Evol.">
        <title>Pezizomycetes genomes reveal the molecular basis of ectomycorrhizal truffle lifestyle.</title>
        <authorList>
            <person name="Murat C."/>
            <person name="Payen T."/>
            <person name="Noel B."/>
            <person name="Kuo A."/>
            <person name="Morin E."/>
            <person name="Chen J."/>
            <person name="Kohler A."/>
            <person name="Krizsan K."/>
            <person name="Balestrini R."/>
            <person name="Da Silva C."/>
            <person name="Montanini B."/>
            <person name="Hainaut M."/>
            <person name="Levati E."/>
            <person name="Barry K.W."/>
            <person name="Belfiori B."/>
            <person name="Cichocki N."/>
            <person name="Clum A."/>
            <person name="Dockter R.B."/>
            <person name="Fauchery L."/>
            <person name="Guy J."/>
            <person name="Iotti M."/>
            <person name="Le Tacon F."/>
            <person name="Lindquist E.A."/>
            <person name="Lipzen A."/>
            <person name="Malagnac F."/>
            <person name="Mello A."/>
            <person name="Molinier V."/>
            <person name="Miyauchi S."/>
            <person name="Poulain J."/>
            <person name="Riccioni C."/>
            <person name="Rubini A."/>
            <person name="Sitrit Y."/>
            <person name="Splivallo R."/>
            <person name="Traeger S."/>
            <person name="Wang M."/>
            <person name="Zifcakova L."/>
            <person name="Wipf D."/>
            <person name="Zambonelli A."/>
            <person name="Paolocci F."/>
            <person name="Nowrousian M."/>
            <person name="Ottonello S."/>
            <person name="Baldrian P."/>
            <person name="Spatafora J.W."/>
            <person name="Henrissat B."/>
            <person name="Nagy L.G."/>
            <person name="Aury J.M."/>
            <person name="Wincker P."/>
            <person name="Grigoriev I.V."/>
            <person name="Bonfante P."/>
            <person name="Martin F.M."/>
        </authorList>
    </citation>
    <scope>NUCLEOTIDE SEQUENCE [LARGE SCALE GENOMIC DNA]</scope>
    <source>
        <strain evidence="2 3">CCBAS932</strain>
    </source>
</reference>
<feature type="region of interest" description="Disordered" evidence="1">
    <location>
        <begin position="1"/>
        <end position="53"/>
    </location>
</feature>
<evidence type="ECO:0000256" key="1">
    <source>
        <dbReference type="SAM" id="MobiDB-lite"/>
    </source>
</evidence>
<organism evidence="2 3">
    <name type="scientific">Morchella conica CCBAS932</name>
    <dbReference type="NCBI Taxonomy" id="1392247"/>
    <lineage>
        <taxon>Eukaryota</taxon>
        <taxon>Fungi</taxon>
        <taxon>Dikarya</taxon>
        <taxon>Ascomycota</taxon>
        <taxon>Pezizomycotina</taxon>
        <taxon>Pezizomycetes</taxon>
        <taxon>Pezizales</taxon>
        <taxon>Morchellaceae</taxon>
        <taxon>Morchella</taxon>
    </lineage>
</organism>
<evidence type="ECO:0000313" key="2">
    <source>
        <dbReference type="EMBL" id="RPB12418.1"/>
    </source>
</evidence>
<evidence type="ECO:0000313" key="3">
    <source>
        <dbReference type="Proteomes" id="UP000277580"/>
    </source>
</evidence>
<dbReference type="EMBL" id="ML119129">
    <property type="protein sequence ID" value="RPB12418.1"/>
    <property type="molecule type" value="Genomic_DNA"/>
</dbReference>